<dbReference type="EMBL" id="JBHRXI010000004">
    <property type="protein sequence ID" value="MFC3613189.1"/>
    <property type="molecule type" value="Genomic_DNA"/>
</dbReference>
<keyword evidence="1" id="KW-0472">Membrane</keyword>
<evidence type="ECO:0000313" key="2">
    <source>
        <dbReference type="EMBL" id="MFC3613189.1"/>
    </source>
</evidence>
<dbReference type="Proteomes" id="UP001595629">
    <property type="component" value="Unassembled WGS sequence"/>
</dbReference>
<name>A0ABV7TE02_9RHOB</name>
<comment type="caution">
    <text evidence="2">The sequence shown here is derived from an EMBL/GenBank/DDBJ whole genome shotgun (WGS) entry which is preliminary data.</text>
</comment>
<dbReference type="RefSeq" id="WP_386734363.1">
    <property type="nucleotide sequence ID" value="NZ_JBHRXI010000004.1"/>
</dbReference>
<protein>
    <submittedName>
        <fullName evidence="2">Uncharacterized protein</fullName>
    </submittedName>
</protein>
<sequence length="41" mass="4482">MEALVHFGMFLCLLFAGLGLLMAGLGIMRWGEGQKARAEKD</sequence>
<accession>A0ABV7TE02</accession>
<keyword evidence="1" id="KW-1133">Transmembrane helix</keyword>
<organism evidence="2 3">
    <name type="scientific">Lutimaribacter marinistellae</name>
    <dbReference type="NCBI Taxonomy" id="1820329"/>
    <lineage>
        <taxon>Bacteria</taxon>
        <taxon>Pseudomonadati</taxon>
        <taxon>Pseudomonadota</taxon>
        <taxon>Alphaproteobacteria</taxon>
        <taxon>Rhodobacterales</taxon>
        <taxon>Roseobacteraceae</taxon>
        <taxon>Lutimaribacter</taxon>
    </lineage>
</organism>
<feature type="transmembrane region" description="Helical" evidence="1">
    <location>
        <begin position="6"/>
        <end position="27"/>
    </location>
</feature>
<proteinExistence type="predicted"/>
<evidence type="ECO:0000313" key="3">
    <source>
        <dbReference type="Proteomes" id="UP001595629"/>
    </source>
</evidence>
<evidence type="ECO:0000256" key="1">
    <source>
        <dbReference type="SAM" id="Phobius"/>
    </source>
</evidence>
<keyword evidence="3" id="KW-1185">Reference proteome</keyword>
<keyword evidence="1" id="KW-0812">Transmembrane</keyword>
<gene>
    <name evidence="2" type="ORF">ACFORG_05395</name>
</gene>
<reference evidence="3" key="1">
    <citation type="journal article" date="2019" name="Int. J. Syst. Evol. Microbiol.">
        <title>The Global Catalogue of Microorganisms (GCM) 10K type strain sequencing project: providing services to taxonomists for standard genome sequencing and annotation.</title>
        <authorList>
            <consortium name="The Broad Institute Genomics Platform"/>
            <consortium name="The Broad Institute Genome Sequencing Center for Infectious Disease"/>
            <person name="Wu L."/>
            <person name="Ma J."/>
        </authorList>
    </citation>
    <scope>NUCLEOTIDE SEQUENCE [LARGE SCALE GENOMIC DNA]</scope>
    <source>
        <strain evidence="3">KCTC 42911</strain>
    </source>
</reference>